<accession>A0A1M5AD09</accession>
<dbReference type="PANTHER" id="PTHR33164:SF43">
    <property type="entry name" value="HTH-TYPE TRANSCRIPTIONAL REPRESSOR YETL"/>
    <property type="match status" value="1"/>
</dbReference>
<dbReference type="STRING" id="288992.SAMN04488522_102689"/>
<dbReference type="OrthoDB" id="5419426at2"/>
<dbReference type="Proteomes" id="UP000184287">
    <property type="component" value="Unassembled WGS sequence"/>
</dbReference>
<sequence>MKEDYIAQIRSFNRFYTMVIGILDKNYLNTEFSLTESRIMYELNIHPEGMTARDFIELLHLDKGYLSRILQQFEKKKLIEKKSVAHDKRSYLLYLSQTGKQAFSQLNENSQLQTEELLSPLKEKQMIKLIEHMNGIRQILSQTNI</sequence>
<dbReference type="AlphaFoldDB" id="A0A1M5AD09"/>
<protein>
    <submittedName>
        <fullName evidence="2">DNA-binding transcriptional regulator, MarR family</fullName>
    </submittedName>
</protein>
<dbReference type="InterPro" id="IPR036390">
    <property type="entry name" value="WH_DNA-bd_sf"/>
</dbReference>
<dbReference type="GO" id="GO:0003677">
    <property type="term" value="F:DNA binding"/>
    <property type="evidence" value="ECO:0007669"/>
    <property type="project" value="UniProtKB-KW"/>
</dbReference>
<proteinExistence type="predicted"/>
<dbReference type="GO" id="GO:0003700">
    <property type="term" value="F:DNA-binding transcription factor activity"/>
    <property type="evidence" value="ECO:0007669"/>
    <property type="project" value="InterPro"/>
</dbReference>
<organism evidence="2 3">
    <name type="scientific">Pedobacter caeni</name>
    <dbReference type="NCBI Taxonomy" id="288992"/>
    <lineage>
        <taxon>Bacteria</taxon>
        <taxon>Pseudomonadati</taxon>
        <taxon>Bacteroidota</taxon>
        <taxon>Sphingobacteriia</taxon>
        <taxon>Sphingobacteriales</taxon>
        <taxon>Sphingobacteriaceae</taxon>
        <taxon>Pedobacter</taxon>
    </lineage>
</organism>
<evidence type="ECO:0000313" key="2">
    <source>
        <dbReference type="EMBL" id="SHF28065.1"/>
    </source>
</evidence>
<keyword evidence="3" id="KW-1185">Reference proteome</keyword>
<dbReference type="InterPro" id="IPR036388">
    <property type="entry name" value="WH-like_DNA-bd_sf"/>
</dbReference>
<dbReference type="RefSeq" id="WP_073230745.1">
    <property type="nucleotide sequence ID" value="NZ_FQUQ01000002.1"/>
</dbReference>
<dbReference type="GO" id="GO:0006950">
    <property type="term" value="P:response to stress"/>
    <property type="evidence" value="ECO:0007669"/>
    <property type="project" value="TreeGrafter"/>
</dbReference>
<feature type="domain" description="HTH marR-type" evidence="1">
    <location>
        <begin position="1"/>
        <end position="138"/>
    </location>
</feature>
<evidence type="ECO:0000313" key="3">
    <source>
        <dbReference type="Proteomes" id="UP000184287"/>
    </source>
</evidence>
<dbReference type="InterPro" id="IPR039422">
    <property type="entry name" value="MarR/SlyA-like"/>
</dbReference>
<dbReference type="SUPFAM" id="SSF46785">
    <property type="entry name" value="Winged helix' DNA-binding domain"/>
    <property type="match status" value="1"/>
</dbReference>
<keyword evidence="2" id="KW-0238">DNA-binding</keyword>
<dbReference type="SMART" id="SM00347">
    <property type="entry name" value="HTH_MARR"/>
    <property type="match status" value="1"/>
</dbReference>
<dbReference type="InterPro" id="IPR000835">
    <property type="entry name" value="HTH_MarR-typ"/>
</dbReference>
<dbReference type="Pfam" id="PF12802">
    <property type="entry name" value="MarR_2"/>
    <property type="match status" value="1"/>
</dbReference>
<dbReference type="PROSITE" id="PS50995">
    <property type="entry name" value="HTH_MARR_2"/>
    <property type="match status" value="1"/>
</dbReference>
<name>A0A1M5AD09_9SPHI</name>
<dbReference type="Gene3D" id="1.10.10.10">
    <property type="entry name" value="Winged helix-like DNA-binding domain superfamily/Winged helix DNA-binding domain"/>
    <property type="match status" value="1"/>
</dbReference>
<evidence type="ECO:0000259" key="1">
    <source>
        <dbReference type="PROSITE" id="PS50995"/>
    </source>
</evidence>
<dbReference type="PANTHER" id="PTHR33164">
    <property type="entry name" value="TRANSCRIPTIONAL REGULATOR, MARR FAMILY"/>
    <property type="match status" value="1"/>
</dbReference>
<gene>
    <name evidence="2" type="ORF">SAMN04488522_102689</name>
</gene>
<reference evidence="3" key="1">
    <citation type="submission" date="2016-11" db="EMBL/GenBank/DDBJ databases">
        <authorList>
            <person name="Varghese N."/>
            <person name="Submissions S."/>
        </authorList>
    </citation>
    <scope>NUCLEOTIDE SEQUENCE [LARGE SCALE GENOMIC DNA]</scope>
    <source>
        <strain evidence="3">DSM 16990</strain>
    </source>
</reference>
<dbReference type="EMBL" id="FQUQ01000002">
    <property type="protein sequence ID" value="SHF28065.1"/>
    <property type="molecule type" value="Genomic_DNA"/>
</dbReference>